<dbReference type="RefSeq" id="WP_079568412.1">
    <property type="nucleotide sequence ID" value="NZ_LT670818.1"/>
</dbReference>
<dbReference type="Proteomes" id="UP000190675">
    <property type="component" value="Chromosome I"/>
</dbReference>
<protein>
    <recommendedName>
        <fullName evidence="3">Response receiver domain-containing protein</fullName>
    </recommendedName>
</protein>
<evidence type="ECO:0008006" key="3">
    <source>
        <dbReference type="Google" id="ProtNLM"/>
    </source>
</evidence>
<name>A0A1M5PFY9_9BRAD</name>
<accession>A0A1M5PFY9</accession>
<proteinExistence type="predicted"/>
<evidence type="ECO:0000313" key="1">
    <source>
        <dbReference type="EMBL" id="SHH00650.1"/>
    </source>
</evidence>
<evidence type="ECO:0000313" key="2">
    <source>
        <dbReference type="Proteomes" id="UP000190675"/>
    </source>
</evidence>
<sequence length="462" mass="50255">MINQLASPSVCVIDDDEKDYVHIGNALNELFVSFIWLSGAVDQLPARPFNRVQLVFLDLHLTSSLGKDAASYTANVFTKVVSADTAPVVVVIWSKYADDKVAEAGVPPEDQETESELFKRTLFEAEPKFKNRLIFLEMDKPKKDRPADWSDRLQEEIKTALGDQSAIGLLWTWDGLVKDANAALTASLTDLAEETAGGADTQLTDGHLKEVLQRLSKAQGESDLSETTAPGHLVAILSQLLMDQLEHAGGRQALAAHGAWLNATPAGRTKASVSSKMNGFLLTASCPDGAIPYLPGTVYVANDIGSFLSVFGSDREHLEETFCSVTRSATNSAQMDEWYAAVRPVLLEISPVCDVAQNKRRNARLVGGLVIPAAKIGAMKKGGDAWIVLPPGKATVALRWPLDGFAADEIKLVFHHSLKVTLNAAAERQWFSPWFRLRELPTTAIRNPHMSHGSRVGYVSVA</sequence>
<gene>
    <name evidence="1" type="ORF">SAMN05444169_5222</name>
</gene>
<dbReference type="OrthoDB" id="9813469at2"/>
<reference evidence="1 2" key="1">
    <citation type="submission" date="2016-11" db="EMBL/GenBank/DDBJ databases">
        <authorList>
            <person name="Jaros S."/>
            <person name="Januszkiewicz K."/>
            <person name="Wedrychowicz H."/>
        </authorList>
    </citation>
    <scope>NUCLEOTIDE SEQUENCE [LARGE SCALE GENOMIC DNA]</scope>
    <source>
        <strain evidence="1 2">GAS242</strain>
    </source>
</reference>
<dbReference type="EMBL" id="LT670818">
    <property type="protein sequence ID" value="SHH00650.1"/>
    <property type="molecule type" value="Genomic_DNA"/>
</dbReference>
<dbReference type="AlphaFoldDB" id="A0A1M5PFY9"/>
<organism evidence="1 2">
    <name type="scientific">Bradyrhizobium erythrophlei</name>
    <dbReference type="NCBI Taxonomy" id="1437360"/>
    <lineage>
        <taxon>Bacteria</taxon>
        <taxon>Pseudomonadati</taxon>
        <taxon>Pseudomonadota</taxon>
        <taxon>Alphaproteobacteria</taxon>
        <taxon>Hyphomicrobiales</taxon>
        <taxon>Nitrobacteraceae</taxon>
        <taxon>Bradyrhizobium</taxon>
    </lineage>
</organism>